<comment type="caution">
    <text evidence="1">The sequence shown here is derived from an EMBL/GenBank/DDBJ whole genome shotgun (WGS) entry which is preliminary data.</text>
</comment>
<evidence type="ECO:0000313" key="1">
    <source>
        <dbReference type="EMBL" id="KAH7972331.1"/>
    </source>
</evidence>
<protein>
    <submittedName>
        <fullName evidence="1">Uncharacterized protein</fullName>
    </submittedName>
</protein>
<dbReference type="Proteomes" id="UP000821837">
    <property type="component" value="Chromosome 11"/>
</dbReference>
<sequence>MPPLERCLRHEPKSGFPALSCSPLIRYTKGVLAGSTRCGARSKPLCLQDQSNIYCSAGGSVRRTRCANGCDGVTSNATGSSVGLQALLEETTLNYEEPPAPIEK</sequence>
<organism evidence="1 2">
    <name type="scientific">Rhipicephalus sanguineus</name>
    <name type="common">Brown dog tick</name>
    <name type="synonym">Ixodes sanguineus</name>
    <dbReference type="NCBI Taxonomy" id="34632"/>
    <lineage>
        <taxon>Eukaryota</taxon>
        <taxon>Metazoa</taxon>
        <taxon>Ecdysozoa</taxon>
        <taxon>Arthropoda</taxon>
        <taxon>Chelicerata</taxon>
        <taxon>Arachnida</taxon>
        <taxon>Acari</taxon>
        <taxon>Parasitiformes</taxon>
        <taxon>Ixodida</taxon>
        <taxon>Ixodoidea</taxon>
        <taxon>Ixodidae</taxon>
        <taxon>Rhipicephalinae</taxon>
        <taxon>Rhipicephalus</taxon>
        <taxon>Rhipicephalus</taxon>
    </lineage>
</organism>
<reference evidence="1" key="1">
    <citation type="journal article" date="2020" name="Cell">
        <title>Large-Scale Comparative Analyses of Tick Genomes Elucidate Their Genetic Diversity and Vector Capacities.</title>
        <authorList>
            <consortium name="Tick Genome and Microbiome Consortium (TIGMIC)"/>
            <person name="Jia N."/>
            <person name="Wang J."/>
            <person name="Shi W."/>
            <person name="Du L."/>
            <person name="Sun Y."/>
            <person name="Zhan W."/>
            <person name="Jiang J.F."/>
            <person name="Wang Q."/>
            <person name="Zhang B."/>
            <person name="Ji P."/>
            <person name="Bell-Sakyi L."/>
            <person name="Cui X.M."/>
            <person name="Yuan T.T."/>
            <person name="Jiang B.G."/>
            <person name="Yang W.F."/>
            <person name="Lam T.T."/>
            <person name="Chang Q.C."/>
            <person name="Ding S.J."/>
            <person name="Wang X.J."/>
            <person name="Zhu J.G."/>
            <person name="Ruan X.D."/>
            <person name="Zhao L."/>
            <person name="Wei J.T."/>
            <person name="Ye R.Z."/>
            <person name="Que T.C."/>
            <person name="Du C.H."/>
            <person name="Zhou Y.H."/>
            <person name="Cheng J.X."/>
            <person name="Dai P.F."/>
            <person name="Guo W.B."/>
            <person name="Han X.H."/>
            <person name="Huang E.J."/>
            <person name="Li L.F."/>
            <person name="Wei W."/>
            <person name="Gao Y.C."/>
            <person name="Liu J.Z."/>
            <person name="Shao H.Z."/>
            <person name="Wang X."/>
            <person name="Wang C.C."/>
            <person name="Yang T.C."/>
            <person name="Huo Q.B."/>
            <person name="Li W."/>
            <person name="Chen H.Y."/>
            <person name="Chen S.E."/>
            <person name="Zhou L.G."/>
            <person name="Ni X.B."/>
            <person name="Tian J.H."/>
            <person name="Sheng Y."/>
            <person name="Liu T."/>
            <person name="Pan Y.S."/>
            <person name="Xia L.Y."/>
            <person name="Li J."/>
            <person name="Zhao F."/>
            <person name="Cao W.C."/>
        </authorList>
    </citation>
    <scope>NUCLEOTIDE SEQUENCE</scope>
    <source>
        <strain evidence="1">Rsan-2018</strain>
    </source>
</reference>
<evidence type="ECO:0000313" key="2">
    <source>
        <dbReference type="Proteomes" id="UP000821837"/>
    </source>
</evidence>
<proteinExistence type="predicted"/>
<name>A0A9D4T461_RHISA</name>
<dbReference type="AlphaFoldDB" id="A0A9D4T461"/>
<accession>A0A9D4T461</accession>
<gene>
    <name evidence="1" type="ORF">HPB52_011125</name>
</gene>
<dbReference type="EMBL" id="JABSTV010001247">
    <property type="protein sequence ID" value="KAH7972331.1"/>
    <property type="molecule type" value="Genomic_DNA"/>
</dbReference>
<reference evidence="1" key="2">
    <citation type="submission" date="2021-09" db="EMBL/GenBank/DDBJ databases">
        <authorList>
            <person name="Jia N."/>
            <person name="Wang J."/>
            <person name="Shi W."/>
            <person name="Du L."/>
            <person name="Sun Y."/>
            <person name="Zhan W."/>
            <person name="Jiang J."/>
            <person name="Wang Q."/>
            <person name="Zhang B."/>
            <person name="Ji P."/>
            <person name="Sakyi L.B."/>
            <person name="Cui X."/>
            <person name="Yuan T."/>
            <person name="Jiang B."/>
            <person name="Yang W."/>
            <person name="Lam T.T.-Y."/>
            <person name="Chang Q."/>
            <person name="Ding S."/>
            <person name="Wang X."/>
            <person name="Zhu J."/>
            <person name="Ruan X."/>
            <person name="Zhao L."/>
            <person name="Wei J."/>
            <person name="Que T."/>
            <person name="Du C."/>
            <person name="Cheng J."/>
            <person name="Dai P."/>
            <person name="Han X."/>
            <person name="Huang E."/>
            <person name="Gao Y."/>
            <person name="Liu J."/>
            <person name="Shao H."/>
            <person name="Ye R."/>
            <person name="Li L."/>
            <person name="Wei W."/>
            <person name="Wang X."/>
            <person name="Wang C."/>
            <person name="Huo Q."/>
            <person name="Li W."/>
            <person name="Guo W."/>
            <person name="Chen H."/>
            <person name="Chen S."/>
            <person name="Zhou L."/>
            <person name="Zhou L."/>
            <person name="Ni X."/>
            <person name="Tian J."/>
            <person name="Zhou Y."/>
            <person name="Sheng Y."/>
            <person name="Liu T."/>
            <person name="Pan Y."/>
            <person name="Xia L."/>
            <person name="Li J."/>
            <person name="Zhao F."/>
            <person name="Cao W."/>
        </authorList>
    </citation>
    <scope>NUCLEOTIDE SEQUENCE</scope>
    <source>
        <strain evidence="1">Rsan-2018</strain>
        <tissue evidence="1">Larvae</tissue>
    </source>
</reference>
<keyword evidence="2" id="KW-1185">Reference proteome</keyword>